<evidence type="ECO:0000256" key="7">
    <source>
        <dbReference type="RuleBase" id="RU363032"/>
    </source>
</evidence>
<evidence type="ECO:0000313" key="9">
    <source>
        <dbReference type="EMBL" id="SMC08219.1"/>
    </source>
</evidence>
<gene>
    <name evidence="9" type="ORF">SAMN00768000_3762</name>
</gene>
<dbReference type="PROSITE" id="PS50928">
    <property type="entry name" value="ABC_TM1"/>
    <property type="match status" value="1"/>
</dbReference>
<protein>
    <submittedName>
        <fullName evidence="9">Multiple sugar transport system permease protein</fullName>
    </submittedName>
</protein>
<feature type="transmembrane region" description="Helical" evidence="7">
    <location>
        <begin position="149"/>
        <end position="172"/>
    </location>
</feature>
<dbReference type="GO" id="GO:0005886">
    <property type="term" value="C:plasma membrane"/>
    <property type="evidence" value="ECO:0007669"/>
    <property type="project" value="UniProtKB-SubCell"/>
</dbReference>
<dbReference type="Gene3D" id="1.10.3720.10">
    <property type="entry name" value="MetI-like"/>
    <property type="match status" value="1"/>
</dbReference>
<evidence type="ECO:0000313" key="10">
    <source>
        <dbReference type="Proteomes" id="UP000192660"/>
    </source>
</evidence>
<keyword evidence="6 7" id="KW-0472">Membrane</keyword>
<feature type="transmembrane region" description="Helical" evidence="7">
    <location>
        <begin position="258"/>
        <end position="277"/>
    </location>
</feature>
<keyword evidence="5 7" id="KW-1133">Transmembrane helix</keyword>
<dbReference type="GO" id="GO:0055085">
    <property type="term" value="P:transmembrane transport"/>
    <property type="evidence" value="ECO:0007669"/>
    <property type="project" value="InterPro"/>
</dbReference>
<sequence>MNTTRFWYQLLLPKMTLFGLFIVLPTILALFIAMSHVTPGHLTWVGLKNFSDVVRDRTFWTSVRNTLIYTVVTTPVVIGAALILSSLLMTLPDLWRSVFRAVFYLPSVTAVVVMALVWAWIYDDSNGLLNGILHALHLHGVGWLVNPHLALWSIMLMTILTPPGMGIVLYMAQLGSIPAGYYEAAELDGASAWAKFRYITWPMVMPTTLYLVVMHTIAAFQIFTAIYVMTGGGPGNATLTIVGEIYDKGFQYFELGHAGAEAILLGLVIAIFSYVQFKVLGRHVEY</sequence>
<dbReference type="CDD" id="cd06261">
    <property type="entry name" value="TM_PBP2"/>
    <property type="match status" value="1"/>
</dbReference>
<evidence type="ECO:0000256" key="1">
    <source>
        <dbReference type="ARBA" id="ARBA00004651"/>
    </source>
</evidence>
<evidence type="ECO:0000256" key="4">
    <source>
        <dbReference type="ARBA" id="ARBA00022692"/>
    </source>
</evidence>
<dbReference type="Pfam" id="PF00528">
    <property type="entry name" value="BPD_transp_1"/>
    <property type="match status" value="1"/>
</dbReference>
<reference evidence="10" key="1">
    <citation type="submission" date="2017-04" db="EMBL/GenBank/DDBJ databases">
        <authorList>
            <person name="Varghese N."/>
            <person name="Submissions S."/>
        </authorList>
    </citation>
    <scope>NUCLEOTIDE SEQUENCE [LARGE SCALE GENOMIC DNA]</scope>
    <source>
        <strain evidence="10">DSM 9293</strain>
    </source>
</reference>
<dbReference type="InterPro" id="IPR051393">
    <property type="entry name" value="ABC_transporter_permease"/>
</dbReference>
<dbReference type="AlphaFoldDB" id="A0A1W1WPT3"/>
<dbReference type="OrthoDB" id="367897at2"/>
<feature type="domain" description="ABC transmembrane type-1" evidence="8">
    <location>
        <begin position="63"/>
        <end position="276"/>
    </location>
</feature>
<keyword evidence="10" id="KW-1185">Reference proteome</keyword>
<feature type="transmembrane region" description="Helical" evidence="7">
    <location>
        <begin position="67"/>
        <end position="89"/>
    </location>
</feature>
<evidence type="ECO:0000256" key="6">
    <source>
        <dbReference type="ARBA" id="ARBA00023136"/>
    </source>
</evidence>
<feature type="transmembrane region" description="Helical" evidence="7">
    <location>
        <begin position="12"/>
        <end position="34"/>
    </location>
</feature>
<name>A0A1W1WPT3_SULTA</name>
<evidence type="ECO:0000259" key="8">
    <source>
        <dbReference type="PROSITE" id="PS50928"/>
    </source>
</evidence>
<evidence type="ECO:0000256" key="5">
    <source>
        <dbReference type="ARBA" id="ARBA00022989"/>
    </source>
</evidence>
<dbReference type="PANTHER" id="PTHR30193">
    <property type="entry name" value="ABC TRANSPORTER PERMEASE PROTEIN"/>
    <property type="match status" value="1"/>
</dbReference>
<dbReference type="InterPro" id="IPR035906">
    <property type="entry name" value="MetI-like_sf"/>
</dbReference>
<dbReference type="RefSeq" id="WP_084662333.1">
    <property type="nucleotide sequence ID" value="NZ_FWWY01000002.1"/>
</dbReference>
<keyword evidence="4 7" id="KW-0812">Transmembrane</keyword>
<comment type="subcellular location">
    <subcellularLocation>
        <location evidence="1 7">Cell membrane</location>
        <topology evidence="1 7">Multi-pass membrane protein</topology>
    </subcellularLocation>
</comment>
<accession>A0A1W1WPT3</accession>
<proteinExistence type="inferred from homology"/>
<keyword evidence="9" id="KW-0762">Sugar transport</keyword>
<dbReference type="PANTHER" id="PTHR30193:SF37">
    <property type="entry name" value="INNER MEMBRANE ABC TRANSPORTER PERMEASE PROTEIN YCJO"/>
    <property type="match status" value="1"/>
</dbReference>
<evidence type="ECO:0000256" key="3">
    <source>
        <dbReference type="ARBA" id="ARBA00022475"/>
    </source>
</evidence>
<keyword evidence="3" id="KW-1003">Cell membrane</keyword>
<dbReference type="InterPro" id="IPR000515">
    <property type="entry name" value="MetI-like"/>
</dbReference>
<keyword evidence="2 7" id="KW-0813">Transport</keyword>
<dbReference type="Proteomes" id="UP000192660">
    <property type="component" value="Unassembled WGS sequence"/>
</dbReference>
<feature type="transmembrane region" description="Helical" evidence="7">
    <location>
        <begin position="101"/>
        <end position="121"/>
    </location>
</feature>
<dbReference type="SUPFAM" id="SSF161098">
    <property type="entry name" value="MetI-like"/>
    <property type="match status" value="1"/>
</dbReference>
<organism evidence="9 10">
    <name type="scientific">Sulfobacillus thermosulfidooxidans (strain DSM 9293 / VKM B-1269 / AT-1)</name>
    <dbReference type="NCBI Taxonomy" id="929705"/>
    <lineage>
        <taxon>Bacteria</taxon>
        <taxon>Bacillati</taxon>
        <taxon>Bacillota</taxon>
        <taxon>Clostridia</taxon>
        <taxon>Eubacteriales</taxon>
        <taxon>Clostridiales Family XVII. Incertae Sedis</taxon>
        <taxon>Sulfobacillus</taxon>
    </lineage>
</organism>
<evidence type="ECO:0000256" key="2">
    <source>
        <dbReference type="ARBA" id="ARBA00022448"/>
    </source>
</evidence>
<feature type="transmembrane region" description="Helical" evidence="7">
    <location>
        <begin position="207"/>
        <end position="229"/>
    </location>
</feature>
<comment type="similarity">
    <text evidence="7">Belongs to the binding-protein-dependent transport system permease family.</text>
</comment>
<dbReference type="EMBL" id="FWWY01000002">
    <property type="protein sequence ID" value="SMC08219.1"/>
    <property type="molecule type" value="Genomic_DNA"/>
</dbReference>